<dbReference type="Pfam" id="PF14398">
    <property type="entry name" value="ATPgrasp_YheCD"/>
    <property type="match status" value="1"/>
</dbReference>
<dbReference type="Pfam" id="PF14395">
    <property type="entry name" value="COOH-NH2_lig"/>
    <property type="match status" value="1"/>
</dbReference>
<evidence type="ECO:0008006" key="3">
    <source>
        <dbReference type="Google" id="ProtNLM"/>
    </source>
</evidence>
<gene>
    <name evidence="1" type="ORF">D0469_15455</name>
</gene>
<keyword evidence="2" id="KW-1185">Reference proteome</keyword>
<evidence type="ECO:0000313" key="1">
    <source>
        <dbReference type="EMBL" id="RFU67289.1"/>
    </source>
</evidence>
<proteinExistence type="predicted"/>
<dbReference type="RefSeq" id="WP_117327621.1">
    <property type="nucleotide sequence ID" value="NZ_QVTE01000045.1"/>
</dbReference>
<comment type="caution">
    <text evidence="1">The sequence shown here is derived from an EMBL/GenBank/DDBJ whole genome shotgun (WGS) entry which is preliminary data.</text>
</comment>
<dbReference type="InterPro" id="IPR026838">
    <property type="entry name" value="YheC/D"/>
</dbReference>
<dbReference type="InterPro" id="IPR025681">
    <property type="entry name" value="COOH-NH2_lig"/>
</dbReference>
<sequence>MNPLELVLDKELTLQILELNNIPAIRVIEINSIALRFPIVGRFHGHHGGTDLQVIQNLDQAKEGGFDYFTHLYSIEREYRVEVNELEITKVEEGIPNELALQEIPVRTEQFGWKWRHSSLPSEWEELVVRALYVTGRSTGSVKIGKTMKGSPLIIDINISGTTPVQQVFQGIGEDFKIGLDVEFMLCHEGNLVPASDFFQVDGDVGCDSRQLEGDSNEYPLAELRVAPSENPLEVFENLKECLAQASNRVPYLNIQFRSGSMPFSGYQCGGHIHFSIPLSVPLLRALDHYLAIPIFLIDDTRTFKRRARTKHGGLGRYRLKPYGFEFLALGSWIVEPAITNAVLYLAKVVGSHYPELSSHQLFDPYFQRAYYRGNKYYLRYLWGQLLTPLMRTAGFQRYQGEIQPLLDYIDQEIQWAVHDDIRKNWGIPVAATQYRQGSVLKITKELRKKHQLNEGDEVMLQAGKLIVPASVRAHPFAFRKQDPILLSEELRRQLRLPMDFTPHLMKQSNTLSLGPVIGILAKRPFGRHEEAYFHLLIRRGREKNYLVYIFEPDDIDWKQQLIRGTYFIGGESKTEYLPFPHVVYDRYFSSSDEAHRINQVYEELMSNSIKFVNPPALFNLTVDNWKYHQFLSEHLLEYLPESKFVDDIAVVKEMIDKFGDIIVKSVTGVTDKDFIRLIQTPKGIRWIDEYKREEKIVSLPELQNDIHGLMIKKDHIIQETIQQKQYEGSHFKIRVTFQKNSKQVWFYTGMVAMLSKGIITGSSEVIRSSIVLNNLYLDEEKRYQIKQTIIMIGKQIALCLEDKVGKIGEFAFDIMIDRFDQIKIIDINSKADNLFSLTRAYRLRNMAAYRLLNYATVLAGFDPQINSSQK</sequence>
<dbReference type="Proteomes" id="UP000264541">
    <property type="component" value="Unassembled WGS sequence"/>
</dbReference>
<reference evidence="1 2" key="1">
    <citation type="submission" date="2018-08" db="EMBL/GenBank/DDBJ databases">
        <title>Bacillus chawlae sp. nov., Bacillus glennii sp. nov., and Bacillus saganii sp. nov. Isolated from the Vehicle Assembly Building at Kennedy Space Center where the Viking Spacecraft were Assembled.</title>
        <authorList>
            <person name="Seuylemezian A."/>
            <person name="Vaishampayan P."/>
        </authorList>
    </citation>
    <scope>NUCLEOTIDE SEQUENCE [LARGE SCALE GENOMIC DNA]</scope>
    <source>
        <strain evidence="1 2">V47-23a</strain>
    </source>
</reference>
<evidence type="ECO:0000313" key="2">
    <source>
        <dbReference type="Proteomes" id="UP000264541"/>
    </source>
</evidence>
<dbReference type="EMBL" id="QVTE01000045">
    <property type="protein sequence ID" value="RFU67289.1"/>
    <property type="molecule type" value="Genomic_DNA"/>
</dbReference>
<accession>A0A372LKL3</accession>
<protein>
    <recommendedName>
        <fullName evidence="3">ATP-grasp domain-containing protein</fullName>
    </recommendedName>
</protein>
<dbReference type="SUPFAM" id="SSF56059">
    <property type="entry name" value="Glutathione synthetase ATP-binding domain-like"/>
    <property type="match status" value="1"/>
</dbReference>
<dbReference type="AlphaFoldDB" id="A0A372LKL3"/>
<name>A0A372LKL3_9BACI</name>
<dbReference type="OrthoDB" id="2078085at2"/>
<organism evidence="1 2">
    <name type="scientific">Peribacillus saganii</name>
    <dbReference type="NCBI Taxonomy" id="2303992"/>
    <lineage>
        <taxon>Bacteria</taxon>
        <taxon>Bacillati</taxon>
        <taxon>Bacillota</taxon>
        <taxon>Bacilli</taxon>
        <taxon>Bacillales</taxon>
        <taxon>Bacillaceae</taxon>
        <taxon>Peribacillus</taxon>
    </lineage>
</organism>